<reference evidence="3 4" key="1">
    <citation type="submission" date="2017-10" db="EMBL/GenBank/DDBJ databases">
        <title>Bifidobacterium genomics.</title>
        <authorList>
            <person name="Lugli G.A."/>
            <person name="Milani C."/>
            <person name="Mancabelli L."/>
        </authorList>
    </citation>
    <scope>NUCLEOTIDE SEQUENCE [LARGE SCALE GENOMIC DNA]</scope>
    <source>
        <strain evidence="3 4">1747B</strain>
    </source>
</reference>
<feature type="domain" description="HTH merR-type" evidence="2">
    <location>
        <begin position="42"/>
        <end position="111"/>
    </location>
</feature>
<dbReference type="InterPro" id="IPR009061">
    <property type="entry name" value="DNA-bd_dom_put_sf"/>
</dbReference>
<gene>
    <name evidence="3" type="ORF">CQR45_1587</name>
</gene>
<dbReference type="CDD" id="cd04766">
    <property type="entry name" value="HTH_HspR"/>
    <property type="match status" value="1"/>
</dbReference>
<dbReference type="SMART" id="SM00422">
    <property type="entry name" value="HTH_MERR"/>
    <property type="match status" value="1"/>
</dbReference>
<dbReference type="PROSITE" id="PS50937">
    <property type="entry name" value="HTH_MERR_2"/>
    <property type="match status" value="1"/>
</dbReference>
<name>A0A2N3QQ29_9BIFI</name>
<proteinExistence type="predicted"/>
<organism evidence="3 4">
    <name type="scientific">Bifidobacterium pseudolongum subsp. globosum</name>
    <dbReference type="NCBI Taxonomy" id="1690"/>
    <lineage>
        <taxon>Bacteria</taxon>
        <taxon>Bacillati</taxon>
        <taxon>Actinomycetota</taxon>
        <taxon>Actinomycetes</taxon>
        <taxon>Bifidobacteriales</taxon>
        <taxon>Bifidobacteriaceae</taxon>
        <taxon>Bifidobacterium</taxon>
    </lineage>
</organism>
<dbReference type="Gene3D" id="1.10.1660.10">
    <property type="match status" value="1"/>
</dbReference>
<dbReference type="Proteomes" id="UP000233722">
    <property type="component" value="Unassembled WGS sequence"/>
</dbReference>
<dbReference type="PANTHER" id="PTHR30204">
    <property type="entry name" value="REDOX-CYCLING DRUG-SENSING TRANSCRIPTIONAL ACTIVATOR SOXR"/>
    <property type="match status" value="1"/>
</dbReference>
<dbReference type="SUPFAM" id="SSF46955">
    <property type="entry name" value="Putative DNA-binding domain"/>
    <property type="match status" value="1"/>
</dbReference>
<evidence type="ECO:0000256" key="1">
    <source>
        <dbReference type="ARBA" id="ARBA00023125"/>
    </source>
</evidence>
<evidence type="ECO:0000259" key="2">
    <source>
        <dbReference type="PROSITE" id="PS50937"/>
    </source>
</evidence>
<dbReference type="PANTHER" id="PTHR30204:SF58">
    <property type="entry name" value="HTH-TYPE TRANSCRIPTIONAL REGULATOR YFMP"/>
    <property type="match status" value="1"/>
</dbReference>
<comment type="caution">
    <text evidence="3">The sequence shown here is derived from an EMBL/GenBank/DDBJ whole genome shotgun (WGS) entry which is preliminary data.</text>
</comment>
<dbReference type="InterPro" id="IPR000551">
    <property type="entry name" value="MerR-type_HTH_dom"/>
</dbReference>
<dbReference type="AlphaFoldDB" id="A0A2N3QQ29"/>
<evidence type="ECO:0000313" key="4">
    <source>
        <dbReference type="Proteomes" id="UP000233722"/>
    </source>
</evidence>
<protein>
    <submittedName>
        <fullName evidence="3">MerR HTH family regulatory protein</fullName>
    </submittedName>
</protein>
<sequence length="189" mass="21590">MPVSRMEQQRRRLYEMCAMAIAAGRADLDGASRVGFDIDLPVFSVGRAAELAAVHPQTLRQYDRSGLVVPQRTGGGARRYSLRDVDRLIQAQRMSQRDGINLTGIARILDLEEENRQLRRQLHALRMNDGTSVFTADMDGRITEMRRSRRARHWRHRLQTPPRELTGGASYRPVEAQSKSVVLWHTVSR</sequence>
<dbReference type="NCBIfam" id="NF047375">
    <property type="entry name" value="HeatShock_HspR"/>
    <property type="match status" value="1"/>
</dbReference>
<accession>A0A2N3QQ29</accession>
<dbReference type="EMBL" id="PCHA01000033">
    <property type="protein sequence ID" value="PKU93724.1"/>
    <property type="molecule type" value="Genomic_DNA"/>
</dbReference>
<evidence type="ECO:0000313" key="3">
    <source>
        <dbReference type="EMBL" id="PKU93724.1"/>
    </source>
</evidence>
<dbReference type="InterPro" id="IPR047057">
    <property type="entry name" value="MerR_fam"/>
</dbReference>
<keyword evidence="1" id="KW-0238">DNA-binding</keyword>
<dbReference type="GO" id="GO:0003677">
    <property type="term" value="F:DNA binding"/>
    <property type="evidence" value="ECO:0007669"/>
    <property type="project" value="UniProtKB-KW"/>
</dbReference>
<dbReference type="Pfam" id="PF13411">
    <property type="entry name" value="MerR_1"/>
    <property type="match status" value="1"/>
</dbReference>
<dbReference type="GO" id="GO:0003700">
    <property type="term" value="F:DNA-binding transcription factor activity"/>
    <property type="evidence" value="ECO:0007669"/>
    <property type="project" value="InterPro"/>
</dbReference>